<dbReference type="InterPro" id="IPR036322">
    <property type="entry name" value="WD40_repeat_dom_sf"/>
</dbReference>
<dbReference type="EMBL" id="BMAR01000033">
    <property type="protein sequence ID" value="GFR49809.1"/>
    <property type="molecule type" value="Genomic_DNA"/>
</dbReference>
<feature type="compositionally biased region" description="Low complexity" evidence="4">
    <location>
        <begin position="270"/>
        <end position="287"/>
    </location>
</feature>
<feature type="region of interest" description="Disordered" evidence="4">
    <location>
        <begin position="529"/>
        <end position="567"/>
    </location>
</feature>
<feature type="compositionally biased region" description="Low complexity" evidence="4">
    <location>
        <begin position="529"/>
        <end position="541"/>
    </location>
</feature>
<feature type="compositionally biased region" description="Low complexity" evidence="4">
    <location>
        <begin position="343"/>
        <end position="352"/>
    </location>
</feature>
<organism evidence="5 6">
    <name type="scientific">Astrephomene gubernaculifera</name>
    <dbReference type="NCBI Taxonomy" id="47775"/>
    <lineage>
        <taxon>Eukaryota</taxon>
        <taxon>Viridiplantae</taxon>
        <taxon>Chlorophyta</taxon>
        <taxon>core chlorophytes</taxon>
        <taxon>Chlorophyceae</taxon>
        <taxon>CS clade</taxon>
        <taxon>Chlamydomonadales</taxon>
        <taxon>Astrephomenaceae</taxon>
        <taxon>Astrephomene</taxon>
    </lineage>
</organism>
<dbReference type="InterPro" id="IPR015943">
    <property type="entry name" value="WD40/YVTN_repeat-like_dom_sf"/>
</dbReference>
<dbReference type="InterPro" id="IPR001680">
    <property type="entry name" value="WD40_rpt"/>
</dbReference>
<feature type="region of interest" description="Disordered" evidence="4">
    <location>
        <begin position="721"/>
        <end position="758"/>
    </location>
</feature>
<feature type="region of interest" description="Disordered" evidence="4">
    <location>
        <begin position="400"/>
        <end position="454"/>
    </location>
</feature>
<dbReference type="PANTHER" id="PTHR14773">
    <property type="entry name" value="WD REPEAT-CONTAINING PROTEIN 76"/>
    <property type="match status" value="1"/>
</dbReference>
<protein>
    <submittedName>
        <fullName evidence="5">Uncharacterized protein</fullName>
    </submittedName>
</protein>
<dbReference type="GO" id="GO:2000001">
    <property type="term" value="P:regulation of DNA damage checkpoint"/>
    <property type="evidence" value="ECO:0007669"/>
    <property type="project" value="TreeGrafter"/>
</dbReference>
<keyword evidence="6" id="KW-1185">Reference proteome</keyword>
<dbReference type="Gene3D" id="2.130.10.10">
    <property type="entry name" value="YVTN repeat-like/Quinoprotein amine dehydrogenase"/>
    <property type="match status" value="2"/>
</dbReference>
<feature type="compositionally biased region" description="Basic and acidic residues" evidence="4">
    <location>
        <begin position="545"/>
        <end position="560"/>
    </location>
</feature>
<accession>A0AAD3DZC3</accession>
<keyword evidence="2" id="KW-0853">WD repeat</keyword>
<feature type="compositionally biased region" description="Low complexity" evidence="4">
    <location>
        <begin position="730"/>
        <end position="748"/>
    </location>
</feature>
<proteinExistence type="inferred from homology"/>
<dbReference type="InterPro" id="IPR050853">
    <property type="entry name" value="WD_repeat_DNA-damage-binding"/>
</dbReference>
<feature type="region of interest" description="Disordered" evidence="4">
    <location>
        <begin position="935"/>
        <end position="961"/>
    </location>
</feature>
<keyword evidence="3" id="KW-0677">Repeat</keyword>
<evidence type="ECO:0000256" key="1">
    <source>
        <dbReference type="ARBA" id="ARBA00005434"/>
    </source>
</evidence>
<evidence type="ECO:0000313" key="6">
    <source>
        <dbReference type="Proteomes" id="UP001054857"/>
    </source>
</evidence>
<evidence type="ECO:0000256" key="2">
    <source>
        <dbReference type="ARBA" id="ARBA00022574"/>
    </source>
</evidence>
<evidence type="ECO:0000256" key="4">
    <source>
        <dbReference type="SAM" id="MobiDB-lite"/>
    </source>
</evidence>
<evidence type="ECO:0000256" key="3">
    <source>
        <dbReference type="ARBA" id="ARBA00022737"/>
    </source>
</evidence>
<dbReference type="AlphaFoldDB" id="A0AAD3DZC3"/>
<comment type="caution">
    <text evidence="5">The sequence shown here is derived from an EMBL/GenBank/DDBJ whole genome shotgun (WGS) entry which is preliminary data.</text>
</comment>
<dbReference type="GO" id="GO:0003677">
    <property type="term" value="F:DNA binding"/>
    <property type="evidence" value="ECO:0007669"/>
    <property type="project" value="TreeGrafter"/>
</dbReference>
<feature type="region of interest" description="Disordered" evidence="4">
    <location>
        <begin position="803"/>
        <end position="829"/>
    </location>
</feature>
<dbReference type="SUPFAM" id="SSF50978">
    <property type="entry name" value="WD40 repeat-like"/>
    <property type="match status" value="1"/>
</dbReference>
<feature type="compositionally biased region" description="Low complexity" evidence="4">
    <location>
        <begin position="304"/>
        <end position="319"/>
    </location>
</feature>
<evidence type="ECO:0000313" key="5">
    <source>
        <dbReference type="EMBL" id="GFR49809.1"/>
    </source>
</evidence>
<comment type="similarity">
    <text evidence="1">Belongs to the WD repeat DDB2/WDR76 family.</text>
</comment>
<gene>
    <name evidence="5" type="ORF">Agub_g11749</name>
</gene>
<dbReference type="Pfam" id="PF00400">
    <property type="entry name" value="WD40"/>
    <property type="match status" value="1"/>
</dbReference>
<feature type="region of interest" description="Disordered" evidence="4">
    <location>
        <begin position="257"/>
        <end position="366"/>
    </location>
</feature>
<dbReference type="SMART" id="SM00320">
    <property type="entry name" value="WD40"/>
    <property type="match status" value="5"/>
</dbReference>
<dbReference type="PANTHER" id="PTHR14773:SF0">
    <property type="entry name" value="WD REPEAT-CONTAINING PROTEIN 76"/>
    <property type="match status" value="1"/>
</dbReference>
<feature type="region of interest" description="Disordered" evidence="4">
    <location>
        <begin position="203"/>
        <end position="240"/>
    </location>
</feature>
<feature type="region of interest" description="Disordered" evidence="4">
    <location>
        <begin position="491"/>
        <end position="512"/>
    </location>
</feature>
<name>A0AAD3DZC3_9CHLO</name>
<reference evidence="5 6" key="1">
    <citation type="journal article" date="2021" name="Sci. Rep.">
        <title>Genome sequencing of the multicellular alga Astrephomene provides insights into convergent evolution of germ-soma differentiation.</title>
        <authorList>
            <person name="Yamashita S."/>
            <person name="Yamamoto K."/>
            <person name="Matsuzaki R."/>
            <person name="Suzuki S."/>
            <person name="Yamaguchi H."/>
            <person name="Hirooka S."/>
            <person name="Minakuchi Y."/>
            <person name="Miyagishima S."/>
            <person name="Kawachi M."/>
            <person name="Toyoda A."/>
            <person name="Nozaki H."/>
        </authorList>
    </citation>
    <scope>NUCLEOTIDE SEQUENCE [LARGE SCALE GENOMIC DNA]</scope>
    <source>
        <strain evidence="5 6">NIES-4017</strain>
    </source>
</reference>
<dbReference type="Proteomes" id="UP001054857">
    <property type="component" value="Unassembled WGS sequence"/>
</dbReference>
<sequence length="1007" mass="103246">MTMLLQCKRIRKNAVCATSGSPITAGEYAVSIVAGGQRGGTTTYYEPGAFLQSLSIALARNVPAFSPLFNGNISDTGSAATPQRVARRTRNRSISAANTVTTLQIPKCAASGATLHPDDVVLLLPATAVASAPTTASVGGSSNEHATALPVKLSAGLALLKPVLRTVGLGATSEALLGIRGLDELPESHRTAARTALLQAGTATASALADEGDTGDNESGSDSPECDEDADDNFSPGGGYSAAAAVSDASVLLDGGGGATRRVPLPPPVKSAAAGEARAVKKAGAGRPPLPPRRSTRHGKGADGDQAAAAADIPVATAGPSGAVKEASRKDSSSGFGGSQHSAVAAAAAAAAPKPPTAAAEDRDVVEDLDRERAEIMERNRRMLMELQLPGLVAELRAATKAGSAGGGRSDGSVGHQHQRRQASQRGVGSKRSREGSQEDAPPPRRMSLRQRGVKADSALSAGIDVETAAGVQLVAGRQAAEAAALGGDAATGEKFRHPQGELPFRSDNGTEDSDAAFLELLKTAAAVGGSSSSPSAAAAGEKTGSADEKADEEGKERPMGHLKGHRGAAGTALAGLHLAERDVAKVTKDGITHLCWLPGSERLLLAACDKAGKVSLWDVDVAEESAAAETDGVFMFTPHGEYVSGMRWLGRGAAVGPSRLITASYDGSLRALDLGGAGTWLQLPAPGDPRDGAEFSALEVTSDGRTAFLGDPLGNVEVVDLRAPPPPSSRTRQQQHQLPPQQQQEQQAQKEEPVGPIGGLHLCDRKINSLHLEPCREHLLASSCSDGSVCVWDVRRLGSTAAAARAGRGGGSRGDQQRLGGGHRGLKPLSELRHGKSCHAAYWAGDGSMRLLSTSYDDTLRVWADTSSAATSAAAGGAGGHMQQVLSIPHNNQTGRWITPFRAVWGSSYDAILVGNMRRGLDVISAPLLSDAAGAGESGRDASQPQGHKKQGHGAAKGAAAGEHVGQLLRTLTSDFMTAIPSRAACHPSLPVLVAATSSGRCHVWR</sequence>
<dbReference type="GO" id="GO:0005634">
    <property type="term" value="C:nucleus"/>
    <property type="evidence" value="ECO:0007669"/>
    <property type="project" value="TreeGrafter"/>
</dbReference>
<feature type="compositionally biased region" description="Gly residues" evidence="4">
    <location>
        <begin position="808"/>
        <end position="824"/>
    </location>
</feature>